<dbReference type="Proteomes" id="UP000198959">
    <property type="component" value="Unassembled WGS sequence"/>
</dbReference>
<keyword evidence="1" id="KW-0732">Signal</keyword>
<evidence type="ECO:0000313" key="2">
    <source>
        <dbReference type="EMBL" id="SCL21317.1"/>
    </source>
</evidence>
<keyword evidence="3" id="KW-1185">Reference proteome</keyword>
<proteinExistence type="predicted"/>
<accession>A0A1C6RVS9</accession>
<dbReference type="STRING" id="145854.GA0074692_1145"/>
<dbReference type="EMBL" id="FMHW01000002">
    <property type="protein sequence ID" value="SCL21317.1"/>
    <property type="molecule type" value="Genomic_DNA"/>
</dbReference>
<dbReference type="AlphaFoldDB" id="A0A1C6RVS9"/>
<dbReference type="RefSeq" id="WP_141725172.1">
    <property type="nucleotide sequence ID" value="NZ_FMHW01000002.1"/>
</dbReference>
<sequence length="108" mass="11376">MMIRKLAATITAAAAFALALVAPSVPAAAVGSLYVPQTTSLLGCPYIGPCAVVYTVPGGTWVTALCWTDGSWSNGTNRWFQVVVYSGREIVGYINANRTTNQPSLPHC</sequence>
<evidence type="ECO:0000313" key="3">
    <source>
        <dbReference type="Proteomes" id="UP000198959"/>
    </source>
</evidence>
<evidence type="ECO:0008006" key="4">
    <source>
        <dbReference type="Google" id="ProtNLM"/>
    </source>
</evidence>
<protein>
    <recommendedName>
        <fullName evidence="4">SH3 domain-containing protein</fullName>
    </recommendedName>
</protein>
<organism evidence="2 3">
    <name type="scientific">Micromonospora pallida</name>
    <dbReference type="NCBI Taxonomy" id="145854"/>
    <lineage>
        <taxon>Bacteria</taxon>
        <taxon>Bacillati</taxon>
        <taxon>Actinomycetota</taxon>
        <taxon>Actinomycetes</taxon>
        <taxon>Micromonosporales</taxon>
        <taxon>Micromonosporaceae</taxon>
        <taxon>Micromonospora</taxon>
    </lineage>
</organism>
<name>A0A1C6RVS9_9ACTN</name>
<feature type="signal peptide" evidence="1">
    <location>
        <begin position="1"/>
        <end position="27"/>
    </location>
</feature>
<dbReference type="OrthoDB" id="4225935at2"/>
<gene>
    <name evidence="2" type="ORF">GA0074692_1145</name>
</gene>
<feature type="chain" id="PRO_5038960045" description="SH3 domain-containing protein" evidence="1">
    <location>
        <begin position="28"/>
        <end position="108"/>
    </location>
</feature>
<reference evidence="3" key="1">
    <citation type="submission" date="2016-06" db="EMBL/GenBank/DDBJ databases">
        <authorList>
            <person name="Varghese N."/>
            <person name="Submissions Spin"/>
        </authorList>
    </citation>
    <scope>NUCLEOTIDE SEQUENCE [LARGE SCALE GENOMIC DNA]</scope>
    <source>
        <strain evidence="3">DSM 43817</strain>
    </source>
</reference>
<evidence type="ECO:0000256" key="1">
    <source>
        <dbReference type="SAM" id="SignalP"/>
    </source>
</evidence>